<reference evidence="2 3" key="2">
    <citation type="submission" date="2020-05" db="EMBL/GenBank/DDBJ databases">
        <title>Draft genome sequence of Desulfovibrio sp. strainFSS-1.</title>
        <authorList>
            <person name="Shimoshige H."/>
            <person name="Kobayashi H."/>
            <person name="Maekawa T."/>
        </authorList>
    </citation>
    <scope>NUCLEOTIDE SEQUENCE [LARGE SCALE GENOMIC DNA]</scope>
    <source>
        <strain evidence="2 3">SIID29052-01</strain>
    </source>
</reference>
<feature type="transmembrane region" description="Helical" evidence="1">
    <location>
        <begin position="360"/>
        <end position="379"/>
    </location>
</feature>
<comment type="caution">
    <text evidence="2">The sequence shown here is derived from an EMBL/GenBank/DDBJ whole genome shotgun (WGS) entry which is preliminary data.</text>
</comment>
<keyword evidence="3" id="KW-1185">Reference proteome</keyword>
<evidence type="ECO:0000313" key="2">
    <source>
        <dbReference type="EMBL" id="GFK94184.1"/>
    </source>
</evidence>
<feature type="transmembrane region" description="Helical" evidence="1">
    <location>
        <begin position="312"/>
        <end position="330"/>
    </location>
</feature>
<sequence length="476" mass="52350">MWLQAALVVAAGSLLAAFSERIYVNNGLGWDGGVYAHLALRFDEFLATGKPPYPVSYFRYLPSALVFLVMKASGAAMTVPGVIVAFQAVNIALYALMALAWNGIASTLGIGPRGSWTGFLFLFVNYAVLKFSFYYPTLTDSHGLAYATFMLWAYVAGRRWTLVLLSAAGLFVWPTLLPVGACLAFFPRKDLSGGKPRPWIAGLVALAALAGAARLVRVVWVEGVEQVFYTMLPLSFALSFLFLGALLFSVWSARGLFETSRSRREMLLTCAGLALAALGLVLLDRLAPETFDTLRCYAREVLLHGSRRPLEFLVAHTLYLGPVWLVALCMPLRAGAGVARLGWGMALAVTLMGFQAINPLTRQCIVILPFLTLLAVLALEDLRPGKWFLAGFTLLSLLFSKVWYRMNYNVDTSVSGEVNPVFWPRFTDSTGYYMKTPDYAVQGAFLLFCLAFLFLYFRTVPRAPEDKASQGGHRAP</sequence>
<keyword evidence="1" id="KW-1133">Transmembrane helix</keyword>
<proteinExistence type="predicted"/>
<gene>
    <name evidence="2" type="ORF">NNJEOMEG_02024</name>
</gene>
<evidence type="ECO:0000256" key="1">
    <source>
        <dbReference type="SAM" id="Phobius"/>
    </source>
</evidence>
<dbReference type="Proteomes" id="UP000494245">
    <property type="component" value="Unassembled WGS sequence"/>
</dbReference>
<organism evidence="2 3">
    <name type="scientific">Fundidesulfovibrio magnetotacticus</name>
    <dbReference type="NCBI Taxonomy" id="2730080"/>
    <lineage>
        <taxon>Bacteria</taxon>
        <taxon>Pseudomonadati</taxon>
        <taxon>Thermodesulfobacteriota</taxon>
        <taxon>Desulfovibrionia</taxon>
        <taxon>Desulfovibrionales</taxon>
        <taxon>Desulfovibrionaceae</taxon>
        <taxon>Fundidesulfovibrio</taxon>
    </lineage>
</organism>
<keyword evidence="1" id="KW-0812">Transmembrane</keyword>
<evidence type="ECO:0008006" key="4">
    <source>
        <dbReference type="Google" id="ProtNLM"/>
    </source>
</evidence>
<protein>
    <recommendedName>
        <fullName evidence="4">Glycosyltransferase RgtA/B/C/D-like domain-containing protein</fullName>
    </recommendedName>
</protein>
<reference evidence="2 3" key="1">
    <citation type="submission" date="2020-04" db="EMBL/GenBank/DDBJ databases">
        <authorList>
            <consortium name="Desulfovibrio sp. FSS-1 genome sequencing consortium"/>
            <person name="Shimoshige H."/>
            <person name="Kobayashi H."/>
            <person name="Maekawa T."/>
        </authorList>
    </citation>
    <scope>NUCLEOTIDE SEQUENCE [LARGE SCALE GENOMIC DNA]</scope>
    <source>
        <strain evidence="2 3">SIID29052-01</strain>
    </source>
</reference>
<name>A0A6V8LR41_9BACT</name>
<feature type="transmembrane region" description="Helical" evidence="1">
    <location>
        <begin position="439"/>
        <end position="457"/>
    </location>
</feature>
<feature type="transmembrane region" description="Helical" evidence="1">
    <location>
        <begin position="337"/>
        <end position="354"/>
    </location>
</feature>
<feature type="transmembrane region" description="Helical" evidence="1">
    <location>
        <begin position="232"/>
        <end position="253"/>
    </location>
</feature>
<feature type="transmembrane region" description="Helical" evidence="1">
    <location>
        <begin position="265"/>
        <end position="283"/>
    </location>
</feature>
<accession>A0A6V8LR41</accession>
<feature type="transmembrane region" description="Helical" evidence="1">
    <location>
        <begin position="198"/>
        <end position="220"/>
    </location>
</feature>
<feature type="transmembrane region" description="Helical" evidence="1">
    <location>
        <begin position="167"/>
        <end position="186"/>
    </location>
</feature>
<feature type="transmembrane region" description="Helical" evidence="1">
    <location>
        <begin position="116"/>
        <end position="136"/>
    </location>
</feature>
<feature type="transmembrane region" description="Helical" evidence="1">
    <location>
        <begin position="386"/>
        <end position="404"/>
    </location>
</feature>
<feature type="transmembrane region" description="Helical" evidence="1">
    <location>
        <begin position="91"/>
        <end position="110"/>
    </location>
</feature>
<dbReference type="EMBL" id="BLTE01000008">
    <property type="protein sequence ID" value="GFK94184.1"/>
    <property type="molecule type" value="Genomic_DNA"/>
</dbReference>
<keyword evidence="1" id="KW-0472">Membrane</keyword>
<evidence type="ECO:0000313" key="3">
    <source>
        <dbReference type="Proteomes" id="UP000494245"/>
    </source>
</evidence>
<dbReference type="AlphaFoldDB" id="A0A6V8LR41"/>
<feature type="transmembrane region" description="Helical" evidence="1">
    <location>
        <begin position="60"/>
        <end position="84"/>
    </location>
</feature>
<feature type="transmembrane region" description="Helical" evidence="1">
    <location>
        <begin position="143"/>
        <end position="161"/>
    </location>
</feature>